<evidence type="ECO:0000256" key="1">
    <source>
        <dbReference type="SAM" id="MobiDB-lite"/>
    </source>
</evidence>
<reference evidence="2 3" key="1">
    <citation type="submission" date="2017-09" db="EMBL/GenBank/DDBJ databases">
        <authorList>
            <consortium name="International Durum Wheat Genome Sequencing Consortium (IDWGSC)"/>
            <person name="Milanesi L."/>
        </authorList>
    </citation>
    <scope>NUCLEOTIDE SEQUENCE [LARGE SCALE GENOMIC DNA]</scope>
    <source>
        <strain evidence="3">cv. Svevo</strain>
    </source>
</reference>
<gene>
    <name evidence="2" type="ORF">TRITD_5Av1G210960</name>
</gene>
<sequence>MQRFLCCRGNYSYRKGNKAKDSAAPKEVEEGAAGEGEGEGKVGAHKKRGRKPGKKSTPVIKVKNSVEKGVATAGTGNGQAVPSTENLGRGGDKKDAVEKDVESVVELEEEHVEVEDAAQDGAHDLGDGDDANSDAHEGEMEKEVEVKEKRGRGRPRKAVTEDNALQACVSTDLGVMASQCAVDERKKILNKYLSKRQSRPASGRPAKPSERRSKRLEKQNLKNEKKGLPIASHCCIYIKMPPRNNHLFIFSNLIYNNHPFMAVLKCTRNSNRPPFYYNVEINLRIQAAVNISAAQSGMKSNVARAPAHKYDKTDAIHSSHSPHMCRVDCLLSNL</sequence>
<feature type="compositionally biased region" description="Basic and acidic residues" evidence="1">
    <location>
        <begin position="207"/>
        <end position="223"/>
    </location>
</feature>
<protein>
    <submittedName>
        <fullName evidence="2">Uncharacterized protein</fullName>
    </submittedName>
</protein>
<dbReference type="AlphaFoldDB" id="A0A9R0WST7"/>
<keyword evidence="3" id="KW-1185">Reference proteome</keyword>
<dbReference type="Proteomes" id="UP000324705">
    <property type="component" value="Chromosome 5A"/>
</dbReference>
<feature type="compositionally biased region" description="Basic and acidic residues" evidence="1">
    <location>
        <begin position="18"/>
        <end position="29"/>
    </location>
</feature>
<evidence type="ECO:0000313" key="3">
    <source>
        <dbReference type="Proteomes" id="UP000324705"/>
    </source>
</evidence>
<name>A0A9R0WST7_TRITD</name>
<accession>A0A9R0WST7</accession>
<feature type="compositionally biased region" description="Basic and acidic residues" evidence="1">
    <location>
        <begin position="90"/>
        <end position="102"/>
    </location>
</feature>
<feature type="compositionally biased region" description="Acidic residues" evidence="1">
    <location>
        <begin position="103"/>
        <end position="118"/>
    </location>
</feature>
<dbReference type="EMBL" id="LT934119">
    <property type="protein sequence ID" value="VAI22595.1"/>
    <property type="molecule type" value="Genomic_DNA"/>
</dbReference>
<organism evidence="2 3">
    <name type="scientific">Triticum turgidum subsp. durum</name>
    <name type="common">Durum wheat</name>
    <name type="synonym">Triticum durum</name>
    <dbReference type="NCBI Taxonomy" id="4567"/>
    <lineage>
        <taxon>Eukaryota</taxon>
        <taxon>Viridiplantae</taxon>
        <taxon>Streptophyta</taxon>
        <taxon>Embryophyta</taxon>
        <taxon>Tracheophyta</taxon>
        <taxon>Spermatophyta</taxon>
        <taxon>Magnoliopsida</taxon>
        <taxon>Liliopsida</taxon>
        <taxon>Poales</taxon>
        <taxon>Poaceae</taxon>
        <taxon>BOP clade</taxon>
        <taxon>Pooideae</taxon>
        <taxon>Triticodae</taxon>
        <taxon>Triticeae</taxon>
        <taxon>Triticinae</taxon>
        <taxon>Triticum</taxon>
    </lineage>
</organism>
<feature type="compositionally biased region" description="Basic and acidic residues" evidence="1">
    <location>
        <begin position="133"/>
        <end position="148"/>
    </location>
</feature>
<proteinExistence type="predicted"/>
<evidence type="ECO:0000313" key="2">
    <source>
        <dbReference type="EMBL" id="VAI22595.1"/>
    </source>
</evidence>
<feature type="compositionally biased region" description="Basic residues" evidence="1">
    <location>
        <begin position="43"/>
        <end position="54"/>
    </location>
</feature>
<dbReference type="Gramene" id="TRITD5Av1G210960.1">
    <property type="protein sequence ID" value="TRITD5Av1G210960.1"/>
    <property type="gene ID" value="TRITD5Av1G210960"/>
</dbReference>
<feature type="region of interest" description="Disordered" evidence="1">
    <location>
        <begin position="9"/>
        <end position="160"/>
    </location>
</feature>
<feature type="region of interest" description="Disordered" evidence="1">
    <location>
        <begin position="192"/>
        <end position="223"/>
    </location>
</feature>